<name>A0A1V3WVX4_MYCKA</name>
<keyword evidence="1" id="KW-1133">Transmembrane helix</keyword>
<organism evidence="2 3">
    <name type="scientific">Mycobacterium kansasii</name>
    <dbReference type="NCBI Taxonomy" id="1768"/>
    <lineage>
        <taxon>Bacteria</taxon>
        <taxon>Bacillati</taxon>
        <taxon>Actinomycetota</taxon>
        <taxon>Actinomycetes</taxon>
        <taxon>Mycobacteriales</taxon>
        <taxon>Mycobacteriaceae</taxon>
        <taxon>Mycobacterium</taxon>
    </lineage>
</organism>
<evidence type="ECO:0000313" key="2">
    <source>
        <dbReference type="EMBL" id="OOK71075.1"/>
    </source>
</evidence>
<dbReference type="Proteomes" id="UP000188532">
    <property type="component" value="Unassembled WGS sequence"/>
</dbReference>
<reference evidence="2 3" key="1">
    <citation type="submission" date="2017-02" db="EMBL/GenBank/DDBJ databases">
        <title>Complete genome sequences of Mycobacterium kansasii strains isolated from rhesus macaques.</title>
        <authorList>
            <person name="Panda A."/>
            <person name="Nagaraj S."/>
            <person name="Zhao X."/>
            <person name="Tettelin H."/>
            <person name="Detolla L.J."/>
        </authorList>
    </citation>
    <scope>NUCLEOTIDE SEQUENCE [LARGE SCALE GENOMIC DNA]</scope>
    <source>
        <strain evidence="2 3">11-3469</strain>
    </source>
</reference>
<dbReference type="STRING" id="1768.B1T50_15660"/>
<protein>
    <submittedName>
        <fullName evidence="2">Long-chain-fatty-acid-CoA ligase domain protein</fullName>
    </submittedName>
</protein>
<dbReference type="Gene3D" id="3.40.50.12780">
    <property type="entry name" value="N-terminal domain of ligase-like"/>
    <property type="match status" value="1"/>
</dbReference>
<keyword evidence="1" id="KW-0812">Transmembrane</keyword>
<keyword evidence="1" id="KW-0472">Membrane</keyword>
<accession>A0A1V3WVX4</accession>
<evidence type="ECO:0000313" key="3">
    <source>
        <dbReference type="Proteomes" id="UP000188532"/>
    </source>
</evidence>
<dbReference type="InterPro" id="IPR042099">
    <property type="entry name" value="ANL_N_sf"/>
</dbReference>
<dbReference type="SUPFAM" id="SSF56801">
    <property type="entry name" value="Acetyl-CoA synthetase-like"/>
    <property type="match status" value="1"/>
</dbReference>
<dbReference type="EMBL" id="MVBN01000006">
    <property type="protein sequence ID" value="OOK71075.1"/>
    <property type="molecule type" value="Genomic_DNA"/>
</dbReference>
<comment type="caution">
    <text evidence="2">The sequence shown here is derived from an EMBL/GenBank/DDBJ whole genome shotgun (WGS) entry which is preliminary data.</text>
</comment>
<keyword evidence="2" id="KW-0436">Ligase</keyword>
<dbReference type="AlphaFoldDB" id="A0A1V3WVX4"/>
<gene>
    <name evidence="2" type="primary">fadD12_2</name>
    <name evidence="2" type="ORF">BZL29_5771</name>
</gene>
<sequence>MTMVGSVVSTAARAVLFSGLLSPPAPVALLRLVRELYRGGMNLYTLLAVAAARWPDRTAIIDDDGALSYRELQSMTESIAHELSDSGAGPARRWA</sequence>
<evidence type="ECO:0000256" key="1">
    <source>
        <dbReference type="SAM" id="Phobius"/>
    </source>
</evidence>
<feature type="transmembrane region" description="Helical" evidence="1">
    <location>
        <begin position="12"/>
        <end position="33"/>
    </location>
</feature>
<dbReference type="GO" id="GO:0016874">
    <property type="term" value="F:ligase activity"/>
    <property type="evidence" value="ECO:0007669"/>
    <property type="project" value="UniProtKB-KW"/>
</dbReference>
<proteinExistence type="predicted"/>